<sequence>MKNNHSSSIDFRDNFEGSTKAIDCYFCIELQCIMKNLE</sequence>
<reference evidence="1" key="2">
    <citation type="submission" date="2015-06" db="UniProtKB">
        <authorList>
            <consortium name="EnsemblMetazoa"/>
        </authorList>
    </citation>
    <scope>IDENTIFICATION</scope>
</reference>
<dbReference type="EnsemblMetazoa" id="tetur07g05140.1">
    <property type="protein sequence ID" value="tetur07g05140.1"/>
    <property type="gene ID" value="tetur07g05140"/>
</dbReference>
<dbReference type="Proteomes" id="UP000015104">
    <property type="component" value="Unassembled WGS sequence"/>
</dbReference>
<accession>T1K9J2</accession>
<protein>
    <submittedName>
        <fullName evidence="1">Uncharacterized protein</fullName>
    </submittedName>
</protein>
<evidence type="ECO:0000313" key="1">
    <source>
        <dbReference type="EnsemblMetazoa" id="tetur07g05140.1"/>
    </source>
</evidence>
<organism evidence="1 2">
    <name type="scientific">Tetranychus urticae</name>
    <name type="common">Two-spotted spider mite</name>
    <dbReference type="NCBI Taxonomy" id="32264"/>
    <lineage>
        <taxon>Eukaryota</taxon>
        <taxon>Metazoa</taxon>
        <taxon>Ecdysozoa</taxon>
        <taxon>Arthropoda</taxon>
        <taxon>Chelicerata</taxon>
        <taxon>Arachnida</taxon>
        <taxon>Acari</taxon>
        <taxon>Acariformes</taxon>
        <taxon>Trombidiformes</taxon>
        <taxon>Prostigmata</taxon>
        <taxon>Eleutherengona</taxon>
        <taxon>Raphignathae</taxon>
        <taxon>Tetranychoidea</taxon>
        <taxon>Tetranychidae</taxon>
        <taxon>Tetranychus</taxon>
    </lineage>
</organism>
<evidence type="ECO:0000313" key="2">
    <source>
        <dbReference type="Proteomes" id="UP000015104"/>
    </source>
</evidence>
<dbReference type="HOGENOM" id="CLU_3336180_0_0_1"/>
<dbReference type="AlphaFoldDB" id="T1K9J2"/>
<reference evidence="2" key="1">
    <citation type="submission" date="2011-08" db="EMBL/GenBank/DDBJ databases">
        <authorList>
            <person name="Rombauts S."/>
        </authorList>
    </citation>
    <scope>NUCLEOTIDE SEQUENCE</scope>
    <source>
        <strain evidence="2">London</strain>
    </source>
</reference>
<keyword evidence="2" id="KW-1185">Reference proteome</keyword>
<name>T1K9J2_TETUR</name>
<dbReference type="EMBL" id="CAEY01001892">
    <property type="status" value="NOT_ANNOTATED_CDS"/>
    <property type="molecule type" value="Genomic_DNA"/>
</dbReference>
<proteinExistence type="predicted"/>